<evidence type="ECO:0000256" key="4">
    <source>
        <dbReference type="ARBA" id="ARBA00022741"/>
    </source>
</evidence>
<evidence type="ECO:0000256" key="1">
    <source>
        <dbReference type="ARBA" id="ARBA00004123"/>
    </source>
</evidence>
<dbReference type="SMART" id="SM00488">
    <property type="entry name" value="DEXDc2"/>
    <property type="match status" value="1"/>
</dbReference>
<dbReference type="PANTHER" id="PTHR11472">
    <property type="entry name" value="DNA REPAIR DEAD HELICASE RAD3/XP-D SUBFAMILY MEMBER"/>
    <property type="match status" value="1"/>
</dbReference>
<dbReference type="InterPro" id="IPR010614">
    <property type="entry name" value="RAD3-like_helicase_DEAD"/>
</dbReference>
<keyword evidence="7 16" id="KW-0347">Helicase</keyword>
<dbReference type="SUPFAM" id="SSF52540">
    <property type="entry name" value="P-loop containing nucleoside triphosphate hydrolases"/>
    <property type="match status" value="1"/>
</dbReference>
<keyword evidence="13" id="KW-0413">Isomerase</keyword>
<dbReference type="Pfam" id="PF06733">
    <property type="entry name" value="DEAD_2"/>
    <property type="match status" value="1"/>
</dbReference>
<evidence type="ECO:0000313" key="16">
    <source>
        <dbReference type="EMBL" id="CCF75555.1"/>
    </source>
</evidence>
<keyword evidence="8" id="KW-0067">ATP-binding</keyword>
<dbReference type="VEuPathDB" id="PiroplasmaDB:BmR1_04g06795"/>
<dbReference type="KEGG" id="bmic:BmR1_04g06795"/>
<dbReference type="InterPro" id="IPR006555">
    <property type="entry name" value="ATP-dep_Helicase_C"/>
</dbReference>
<keyword evidence="9" id="KW-0408">Iron</keyword>
<evidence type="ECO:0000256" key="8">
    <source>
        <dbReference type="ARBA" id="ARBA00022840"/>
    </source>
</evidence>
<evidence type="ECO:0000256" key="11">
    <source>
        <dbReference type="ARBA" id="ARBA00023125"/>
    </source>
</evidence>
<dbReference type="GeneID" id="24426004"/>
<dbReference type="GO" id="GO:0006281">
    <property type="term" value="P:DNA repair"/>
    <property type="evidence" value="ECO:0007669"/>
    <property type="project" value="UniProtKB-KW"/>
</dbReference>
<evidence type="ECO:0000256" key="5">
    <source>
        <dbReference type="ARBA" id="ARBA00022763"/>
    </source>
</evidence>
<proteinExistence type="predicted"/>
<evidence type="ECO:0000256" key="9">
    <source>
        <dbReference type="ARBA" id="ARBA00023004"/>
    </source>
</evidence>
<dbReference type="InterPro" id="IPR002464">
    <property type="entry name" value="DNA/RNA_helicase_DEAH_CS"/>
</dbReference>
<evidence type="ECO:0000256" key="10">
    <source>
        <dbReference type="ARBA" id="ARBA00023014"/>
    </source>
</evidence>
<evidence type="ECO:0000256" key="3">
    <source>
        <dbReference type="ARBA" id="ARBA00022723"/>
    </source>
</evidence>
<keyword evidence="11" id="KW-0238">DNA-binding</keyword>
<keyword evidence="5" id="KW-0227">DNA damage</keyword>
<dbReference type="InterPro" id="IPR013020">
    <property type="entry name" value="Rad3/Chl1-like"/>
</dbReference>
<feature type="domain" description="Helicase ATP-binding" evidence="15">
    <location>
        <begin position="9"/>
        <end position="274"/>
    </location>
</feature>
<keyword evidence="3" id="KW-0479">Metal-binding</keyword>
<dbReference type="RefSeq" id="XP_012649963.1">
    <property type="nucleotide sequence ID" value="XM_012794509.1"/>
</dbReference>
<evidence type="ECO:0000256" key="13">
    <source>
        <dbReference type="ARBA" id="ARBA00023235"/>
    </source>
</evidence>
<reference evidence="16 17" key="3">
    <citation type="journal article" date="2016" name="Sci. Rep.">
        <title>Genome-wide diversity and gene expression profiling of Babesia microti isolates identify polymorphic genes that mediate host-pathogen interactions.</title>
        <authorList>
            <person name="Silva J.C."/>
            <person name="Cornillot E."/>
            <person name="McCracken C."/>
            <person name="Usmani-Brown S."/>
            <person name="Dwivedi A."/>
            <person name="Ifeonu O.O."/>
            <person name="Crabtree J."/>
            <person name="Gotia H.T."/>
            <person name="Virji A.Z."/>
            <person name="Reynes C."/>
            <person name="Colinge J."/>
            <person name="Kumar V."/>
            <person name="Lawres L."/>
            <person name="Pazzi J.E."/>
            <person name="Pablo J.V."/>
            <person name="Hung C."/>
            <person name="Brancato J."/>
            <person name="Kumari P."/>
            <person name="Orvis J."/>
            <person name="Tretina K."/>
            <person name="Chibucos M."/>
            <person name="Ott S."/>
            <person name="Sadzewicz L."/>
            <person name="Sengamalay N."/>
            <person name="Shetty A.C."/>
            <person name="Su Q."/>
            <person name="Tallon L."/>
            <person name="Fraser C.M."/>
            <person name="Frutos R."/>
            <person name="Molina D.M."/>
            <person name="Krause P.J."/>
            <person name="Ben Mamoun C."/>
        </authorList>
    </citation>
    <scope>NUCLEOTIDE SEQUENCE [LARGE SCALE GENOMIC DNA]</scope>
    <source>
        <strain evidence="16 17">RI</strain>
    </source>
</reference>
<dbReference type="AlphaFoldDB" id="I7JD13"/>
<evidence type="ECO:0000256" key="6">
    <source>
        <dbReference type="ARBA" id="ARBA00022801"/>
    </source>
</evidence>
<keyword evidence="10" id="KW-0411">Iron-sulfur</keyword>
<evidence type="ECO:0000313" key="17">
    <source>
        <dbReference type="Proteomes" id="UP000002899"/>
    </source>
</evidence>
<dbReference type="GO" id="GO:0016818">
    <property type="term" value="F:hydrolase activity, acting on acid anhydrides, in phosphorus-containing anhydrides"/>
    <property type="evidence" value="ECO:0007669"/>
    <property type="project" value="InterPro"/>
</dbReference>
<dbReference type="FunFam" id="3.40.50.300:FF:000135">
    <property type="entry name" value="DNA repair helicase RAD3, putative"/>
    <property type="match status" value="1"/>
</dbReference>
<dbReference type="InterPro" id="IPR045028">
    <property type="entry name" value="DinG/Rad3-like"/>
</dbReference>
<keyword evidence="17" id="KW-1185">Reference proteome</keyword>
<reference evidence="16 17" key="1">
    <citation type="journal article" date="2012" name="Nucleic Acids Res.">
        <title>Sequencing of the smallest Apicomplexan genome from the human pathogen Babesia microti.</title>
        <authorList>
            <person name="Cornillot E."/>
            <person name="Hadj-Kaddour K."/>
            <person name="Dassouli A."/>
            <person name="Noel B."/>
            <person name="Ranwez V."/>
            <person name="Vacherie B."/>
            <person name="Augagneur Y."/>
            <person name="Bres V."/>
            <person name="Duclos A."/>
            <person name="Randazzo S."/>
            <person name="Carcy B."/>
            <person name="Debierre-Grockiego F."/>
            <person name="Delbecq S."/>
            <person name="Moubri-Menage K."/>
            <person name="Shams-Eldin H."/>
            <person name="Usmani-Brown S."/>
            <person name="Bringaud F."/>
            <person name="Wincker P."/>
            <person name="Vivares C.P."/>
            <person name="Schwarz R.T."/>
            <person name="Schetters T.P."/>
            <person name="Krause P.J."/>
            <person name="Gorenflot A."/>
            <person name="Berry V."/>
            <person name="Barbe V."/>
            <person name="Ben Mamoun C."/>
        </authorList>
    </citation>
    <scope>NUCLEOTIDE SEQUENCE [LARGE SCALE GENOMIC DNA]</scope>
    <source>
        <strain evidence="16 17">RI</strain>
    </source>
</reference>
<organism evidence="16 17">
    <name type="scientific">Babesia microti (strain RI)</name>
    <dbReference type="NCBI Taxonomy" id="1133968"/>
    <lineage>
        <taxon>Eukaryota</taxon>
        <taxon>Sar</taxon>
        <taxon>Alveolata</taxon>
        <taxon>Apicomplexa</taxon>
        <taxon>Aconoidasida</taxon>
        <taxon>Piroplasmida</taxon>
        <taxon>Babesiidae</taxon>
        <taxon>Babesia</taxon>
    </lineage>
</organism>
<keyword evidence="6 16" id="KW-0378">Hydrolase</keyword>
<dbReference type="SMART" id="SM00491">
    <property type="entry name" value="HELICc2"/>
    <property type="match status" value="1"/>
</dbReference>
<dbReference type="EC" id="3.6.4.12" evidence="16"/>
<dbReference type="PANTHER" id="PTHR11472:SF34">
    <property type="entry name" value="REGULATOR OF TELOMERE ELONGATION HELICASE 1"/>
    <property type="match status" value="1"/>
</dbReference>
<evidence type="ECO:0000256" key="12">
    <source>
        <dbReference type="ARBA" id="ARBA00023204"/>
    </source>
</evidence>
<keyword evidence="2" id="KW-0004">4Fe-4S</keyword>
<dbReference type="PROSITE" id="PS51193">
    <property type="entry name" value="HELICASE_ATP_BIND_2"/>
    <property type="match status" value="1"/>
</dbReference>
<dbReference type="GO" id="GO:0046872">
    <property type="term" value="F:metal ion binding"/>
    <property type="evidence" value="ECO:0007669"/>
    <property type="project" value="UniProtKB-KW"/>
</dbReference>
<dbReference type="GO" id="GO:0005634">
    <property type="term" value="C:nucleus"/>
    <property type="evidence" value="ECO:0007669"/>
    <property type="project" value="UniProtKB-SubCell"/>
</dbReference>
<gene>
    <name evidence="16" type="ORF">BmR1_04g06795</name>
</gene>
<evidence type="ECO:0000259" key="15">
    <source>
        <dbReference type="PROSITE" id="PS51193"/>
    </source>
</evidence>
<evidence type="ECO:0000256" key="2">
    <source>
        <dbReference type="ARBA" id="ARBA00022485"/>
    </source>
</evidence>
<accession>I7JD13</accession>
<dbReference type="InterPro" id="IPR006554">
    <property type="entry name" value="Helicase-like_DEXD_c2"/>
</dbReference>
<dbReference type="NCBIfam" id="TIGR00604">
    <property type="entry name" value="rad3"/>
    <property type="match status" value="1"/>
</dbReference>
<name>I7JD13_BABMR</name>
<dbReference type="Proteomes" id="UP000002899">
    <property type="component" value="Chromosome IV"/>
</dbReference>
<protein>
    <submittedName>
        <fullName evidence="16">Regulator of telomere elongation helicase 1</fullName>
        <ecNumber evidence="16">3.6.4.12</ecNumber>
    </submittedName>
</protein>
<dbReference type="GO" id="GO:0051539">
    <property type="term" value="F:4 iron, 4 sulfur cluster binding"/>
    <property type="evidence" value="ECO:0007669"/>
    <property type="project" value="UniProtKB-KW"/>
</dbReference>
<evidence type="ECO:0000256" key="14">
    <source>
        <dbReference type="ARBA" id="ARBA00023242"/>
    </source>
</evidence>
<evidence type="ECO:0000256" key="7">
    <source>
        <dbReference type="ARBA" id="ARBA00022806"/>
    </source>
</evidence>
<sequence>MEKNVVSVLGIDVQFPYKIYEPQKLLIEAIIRSIEYGQNALIESPTGTGKTLCLLCASLAYLCDKRIPGLKIIYTTRTHGQLNHFINEFKKVPYYDRLREIGINATILGSRDKLCIHSQCSKMKGNALDGYCKALVHTRTCTYYNGYRSKEYNNLNILMDVMDVEDLTSMGKKYGFCPFYVMREAHKTSNFILMPYNYLFCQTIRDSIELDLNDAIIIIDEAHNIDDFAERVMSFNIYQMDVIRSIDFLKRIITTVNEDMYNKEKDDNPYLNKLLSLYATLQRLDCFLSSLDLDNNRMMHKIKRVDFHYTVGKVGDDFVIFDTISILNTLTSAILDKNSQNSLEQEFGCLTFIMATKISDESFNKNVNIEIQSIDRLKNSLLQLTSQWLRANCQHFYAVLRIDTGNNNNKFMYRSLLFECMNASCTFTKLKNEKIRNLILTSGTLSPIDNFISNISGGYIKFPIVLENEHIISSDRVWVGCISSKLKIFRERFRDKVGNFEDQQLISTYSTRSSHEYIVKLGILLKLFVKSVPGGILCFFPSYTNMNETIEVWKNTGIYHNLYSYKLIFIEVVKSTDSNDSIDDNLNSFKNVVDSGRGALFFAVFRGKIAEGVDFPNDYCRGIFICGIPYPNPHDFRVSLKMNYIRNTQNNSTDVVNALRDGTYNWHVLSAIKAVNQAMGRCIRHADDYGAILLADVRYEYKNIQVQLSKWVLKSLEIFSDTVALSNSLDKFFLKFRKSTKNDTINPIYDISTAKLVGNTESDDESFTEFVKHTCDYQNLLVRFQGKSQKRERSNSSASSLLGMVNDESKMSKSGVDNPFICWSNVTSARPLDQFNLE</sequence>
<reference evidence="16 17" key="2">
    <citation type="journal article" date="2013" name="PLoS ONE">
        <title>Whole genome mapping and re-organization of the nuclear and mitochondrial genomes of Babesia microti isolates.</title>
        <authorList>
            <person name="Cornillot E."/>
            <person name="Dassouli A."/>
            <person name="Garg A."/>
            <person name="Pachikara N."/>
            <person name="Randazzo S."/>
            <person name="Depoix D."/>
            <person name="Carcy B."/>
            <person name="Delbecq S."/>
            <person name="Frutos R."/>
            <person name="Silva J.C."/>
            <person name="Sutton R."/>
            <person name="Krause P.J."/>
            <person name="Mamoun C.B."/>
        </authorList>
    </citation>
    <scope>NUCLEOTIDE SEQUENCE [LARGE SCALE GENOMIC DNA]</scope>
    <source>
        <strain evidence="16 17">RI</strain>
    </source>
</reference>
<dbReference type="Pfam" id="PF13307">
    <property type="entry name" value="Helicase_C_2"/>
    <property type="match status" value="1"/>
</dbReference>
<keyword evidence="12" id="KW-0234">DNA repair</keyword>
<dbReference type="InterPro" id="IPR014013">
    <property type="entry name" value="Helic_SF1/SF2_ATP-bd_DinG/Rad3"/>
</dbReference>
<keyword evidence="4" id="KW-0547">Nucleotide-binding</keyword>
<dbReference type="GO" id="GO:0005524">
    <property type="term" value="F:ATP binding"/>
    <property type="evidence" value="ECO:0007669"/>
    <property type="project" value="UniProtKB-KW"/>
</dbReference>
<dbReference type="GO" id="GO:0003677">
    <property type="term" value="F:DNA binding"/>
    <property type="evidence" value="ECO:0007669"/>
    <property type="project" value="UniProtKB-KW"/>
</dbReference>
<keyword evidence="14" id="KW-0539">Nucleus</keyword>
<dbReference type="PROSITE" id="PS00690">
    <property type="entry name" value="DEAH_ATP_HELICASE"/>
    <property type="match status" value="1"/>
</dbReference>
<dbReference type="OrthoDB" id="19182at2759"/>
<comment type="subcellular location">
    <subcellularLocation>
        <location evidence="1">Nucleus</location>
    </subcellularLocation>
</comment>
<dbReference type="InterPro" id="IPR027417">
    <property type="entry name" value="P-loop_NTPase"/>
</dbReference>
<dbReference type="Gene3D" id="3.40.50.300">
    <property type="entry name" value="P-loop containing nucleotide triphosphate hydrolases"/>
    <property type="match status" value="2"/>
</dbReference>
<dbReference type="EMBL" id="LN871599">
    <property type="protein sequence ID" value="CCF75555.1"/>
    <property type="molecule type" value="Genomic_DNA"/>
</dbReference>
<dbReference type="GO" id="GO:0003678">
    <property type="term" value="F:DNA helicase activity"/>
    <property type="evidence" value="ECO:0007669"/>
    <property type="project" value="UniProtKB-EC"/>
</dbReference>